<name>A0A383AG76_9ZZZZ</name>
<accession>A0A383AG76</accession>
<gene>
    <name evidence="1" type="ORF">METZ01_LOCUS458942</name>
</gene>
<dbReference type="EMBL" id="UINC01191438">
    <property type="protein sequence ID" value="SVE06088.1"/>
    <property type="molecule type" value="Genomic_DNA"/>
</dbReference>
<dbReference type="AlphaFoldDB" id="A0A383AG76"/>
<protein>
    <submittedName>
        <fullName evidence="1">Uncharacterized protein</fullName>
    </submittedName>
</protein>
<evidence type="ECO:0000313" key="1">
    <source>
        <dbReference type="EMBL" id="SVE06088.1"/>
    </source>
</evidence>
<reference evidence="1" key="1">
    <citation type="submission" date="2018-05" db="EMBL/GenBank/DDBJ databases">
        <authorList>
            <person name="Lanie J.A."/>
            <person name="Ng W.-L."/>
            <person name="Kazmierczak K.M."/>
            <person name="Andrzejewski T.M."/>
            <person name="Davidsen T.M."/>
            <person name="Wayne K.J."/>
            <person name="Tettelin H."/>
            <person name="Glass J.I."/>
            <person name="Rusch D."/>
            <person name="Podicherti R."/>
            <person name="Tsui H.-C.T."/>
            <person name="Winkler M.E."/>
        </authorList>
    </citation>
    <scope>NUCLEOTIDE SEQUENCE</scope>
</reference>
<organism evidence="1">
    <name type="scientific">marine metagenome</name>
    <dbReference type="NCBI Taxonomy" id="408172"/>
    <lineage>
        <taxon>unclassified sequences</taxon>
        <taxon>metagenomes</taxon>
        <taxon>ecological metagenomes</taxon>
    </lineage>
</organism>
<sequence>MFRKSSASHNSLKCVSISSIVEDGSTFLFCFKISKI</sequence>
<proteinExistence type="predicted"/>